<name>A0A4C1W7Z0_EUMVA</name>
<evidence type="ECO:0000313" key="1">
    <source>
        <dbReference type="EMBL" id="GBP47123.1"/>
    </source>
</evidence>
<keyword evidence="2" id="KW-1185">Reference proteome</keyword>
<gene>
    <name evidence="1" type="ORF">EVAR_36946_1</name>
</gene>
<proteinExistence type="predicted"/>
<evidence type="ECO:0000313" key="2">
    <source>
        <dbReference type="Proteomes" id="UP000299102"/>
    </source>
</evidence>
<dbReference type="EMBL" id="BGZK01000496">
    <property type="protein sequence ID" value="GBP47123.1"/>
    <property type="molecule type" value="Genomic_DNA"/>
</dbReference>
<comment type="caution">
    <text evidence="1">The sequence shown here is derived from an EMBL/GenBank/DDBJ whole genome shotgun (WGS) entry which is preliminary data.</text>
</comment>
<protein>
    <submittedName>
        <fullName evidence="1">Uncharacterized protein</fullName>
    </submittedName>
</protein>
<sequence>MRTRGTAPADAPLPRTSFPSVAIDNLFYPSSHGCTESKFLSEDVLLRRRRDEKGERSACRDTVRRTPSELFRQHLNRSRVHCADTALLGCIT</sequence>
<organism evidence="1 2">
    <name type="scientific">Eumeta variegata</name>
    <name type="common">Bagworm moth</name>
    <name type="synonym">Eumeta japonica</name>
    <dbReference type="NCBI Taxonomy" id="151549"/>
    <lineage>
        <taxon>Eukaryota</taxon>
        <taxon>Metazoa</taxon>
        <taxon>Ecdysozoa</taxon>
        <taxon>Arthropoda</taxon>
        <taxon>Hexapoda</taxon>
        <taxon>Insecta</taxon>
        <taxon>Pterygota</taxon>
        <taxon>Neoptera</taxon>
        <taxon>Endopterygota</taxon>
        <taxon>Lepidoptera</taxon>
        <taxon>Glossata</taxon>
        <taxon>Ditrysia</taxon>
        <taxon>Tineoidea</taxon>
        <taxon>Psychidae</taxon>
        <taxon>Oiketicinae</taxon>
        <taxon>Eumeta</taxon>
    </lineage>
</organism>
<dbReference type="Proteomes" id="UP000299102">
    <property type="component" value="Unassembled WGS sequence"/>
</dbReference>
<accession>A0A4C1W7Z0</accession>
<reference evidence="1 2" key="1">
    <citation type="journal article" date="2019" name="Commun. Biol.">
        <title>The bagworm genome reveals a unique fibroin gene that provides high tensile strength.</title>
        <authorList>
            <person name="Kono N."/>
            <person name="Nakamura H."/>
            <person name="Ohtoshi R."/>
            <person name="Tomita M."/>
            <person name="Numata K."/>
            <person name="Arakawa K."/>
        </authorList>
    </citation>
    <scope>NUCLEOTIDE SEQUENCE [LARGE SCALE GENOMIC DNA]</scope>
</reference>
<dbReference type="AlphaFoldDB" id="A0A4C1W7Z0"/>